<dbReference type="Proteomes" id="UP000828390">
    <property type="component" value="Unassembled WGS sequence"/>
</dbReference>
<gene>
    <name evidence="1" type="ORF">DPMN_142268</name>
</gene>
<reference evidence="1" key="1">
    <citation type="journal article" date="2019" name="bioRxiv">
        <title>The Genome of the Zebra Mussel, Dreissena polymorpha: A Resource for Invasive Species Research.</title>
        <authorList>
            <person name="McCartney M.A."/>
            <person name="Auch B."/>
            <person name="Kono T."/>
            <person name="Mallez S."/>
            <person name="Zhang Y."/>
            <person name="Obille A."/>
            <person name="Becker A."/>
            <person name="Abrahante J.E."/>
            <person name="Garbe J."/>
            <person name="Badalamenti J.P."/>
            <person name="Herman A."/>
            <person name="Mangelson H."/>
            <person name="Liachko I."/>
            <person name="Sullivan S."/>
            <person name="Sone E.D."/>
            <person name="Koren S."/>
            <person name="Silverstein K.A.T."/>
            <person name="Beckman K.B."/>
            <person name="Gohl D.M."/>
        </authorList>
    </citation>
    <scope>NUCLEOTIDE SEQUENCE</scope>
    <source>
        <strain evidence="1">Duluth1</strain>
        <tissue evidence="1">Whole animal</tissue>
    </source>
</reference>
<comment type="caution">
    <text evidence="1">The sequence shown here is derived from an EMBL/GenBank/DDBJ whole genome shotgun (WGS) entry which is preliminary data.</text>
</comment>
<dbReference type="EMBL" id="JAIWYP010000006">
    <property type="protein sequence ID" value="KAH3813799.1"/>
    <property type="molecule type" value="Genomic_DNA"/>
</dbReference>
<name>A0A9D4JKM8_DREPO</name>
<evidence type="ECO:0000313" key="1">
    <source>
        <dbReference type="EMBL" id="KAH3813799.1"/>
    </source>
</evidence>
<keyword evidence="2" id="KW-1185">Reference proteome</keyword>
<sequence length="77" mass="9029">MLMPVLLTMTYSKDRQMYQLSIPAPNMKNAESNPSRGTSTRHSLKLRFMCIQPYQMAAQRELVFLTVYLQLQIMIMK</sequence>
<protein>
    <submittedName>
        <fullName evidence="1">Uncharacterized protein</fullName>
    </submittedName>
</protein>
<accession>A0A9D4JKM8</accession>
<evidence type="ECO:0000313" key="2">
    <source>
        <dbReference type="Proteomes" id="UP000828390"/>
    </source>
</evidence>
<organism evidence="1 2">
    <name type="scientific">Dreissena polymorpha</name>
    <name type="common">Zebra mussel</name>
    <name type="synonym">Mytilus polymorpha</name>
    <dbReference type="NCBI Taxonomy" id="45954"/>
    <lineage>
        <taxon>Eukaryota</taxon>
        <taxon>Metazoa</taxon>
        <taxon>Spiralia</taxon>
        <taxon>Lophotrochozoa</taxon>
        <taxon>Mollusca</taxon>
        <taxon>Bivalvia</taxon>
        <taxon>Autobranchia</taxon>
        <taxon>Heteroconchia</taxon>
        <taxon>Euheterodonta</taxon>
        <taxon>Imparidentia</taxon>
        <taxon>Neoheterodontei</taxon>
        <taxon>Myida</taxon>
        <taxon>Dreissenoidea</taxon>
        <taxon>Dreissenidae</taxon>
        <taxon>Dreissena</taxon>
    </lineage>
</organism>
<dbReference type="AlphaFoldDB" id="A0A9D4JKM8"/>
<proteinExistence type="predicted"/>
<reference evidence="1" key="2">
    <citation type="submission" date="2020-11" db="EMBL/GenBank/DDBJ databases">
        <authorList>
            <person name="McCartney M.A."/>
            <person name="Auch B."/>
            <person name="Kono T."/>
            <person name="Mallez S."/>
            <person name="Becker A."/>
            <person name="Gohl D.M."/>
            <person name="Silverstein K.A.T."/>
            <person name="Koren S."/>
            <person name="Bechman K.B."/>
            <person name="Herman A."/>
            <person name="Abrahante J.E."/>
            <person name="Garbe J."/>
        </authorList>
    </citation>
    <scope>NUCLEOTIDE SEQUENCE</scope>
    <source>
        <strain evidence="1">Duluth1</strain>
        <tissue evidence="1">Whole animal</tissue>
    </source>
</reference>